<keyword evidence="3" id="KW-1185">Reference proteome</keyword>
<accession>A0ABU5KEF7</accession>
<feature type="transmembrane region" description="Helical" evidence="1">
    <location>
        <begin position="100"/>
        <end position="121"/>
    </location>
</feature>
<feature type="transmembrane region" description="Helical" evidence="1">
    <location>
        <begin position="49"/>
        <end position="67"/>
    </location>
</feature>
<evidence type="ECO:0000256" key="1">
    <source>
        <dbReference type="SAM" id="Phobius"/>
    </source>
</evidence>
<name>A0ABU5KEF7_9ACTN</name>
<dbReference type="RefSeq" id="WP_322425157.1">
    <property type="nucleotide sequence ID" value="NZ_JAXQPW010000006.1"/>
</dbReference>
<keyword evidence="1" id="KW-0812">Transmembrane</keyword>
<organism evidence="2 3">
    <name type="scientific">Nocardioides renjunii</name>
    <dbReference type="NCBI Taxonomy" id="3095075"/>
    <lineage>
        <taxon>Bacteria</taxon>
        <taxon>Bacillati</taxon>
        <taxon>Actinomycetota</taxon>
        <taxon>Actinomycetes</taxon>
        <taxon>Propionibacteriales</taxon>
        <taxon>Nocardioidaceae</taxon>
        <taxon>Nocardioides</taxon>
    </lineage>
</organism>
<keyword evidence="1" id="KW-0472">Membrane</keyword>
<dbReference type="EMBL" id="JAXQPW010000006">
    <property type="protein sequence ID" value="MDZ5663358.1"/>
    <property type="molecule type" value="Genomic_DNA"/>
</dbReference>
<evidence type="ECO:0000313" key="3">
    <source>
        <dbReference type="Proteomes" id="UP001291999"/>
    </source>
</evidence>
<dbReference type="InterPro" id="IPR045713">
    <property type="entry name" value="DUF6069"/>
</dbReference>
<dbReference type="Proteomes" id="UP001291999">
    <property type="component" value="Unassembled WGS sequence"/>
</dbReference>
<dbReference type="Pfam" id="PF19545">
    <property type="entry name" value="DUF6069"/>
    <property type="match status" value="1"/>
</dbReference>
<reference evidence="2 3" key="1">
    <citation type="submission" date="2023-11" db="EMBL/GenBank/DDBJ databases">
        <title>Novel species in genus Nocardioides.</title>
        <authorList>
            <person name="Zhou H."/>
        </authorList>
    </citation>
    <scope>NUCLEOTIDE SEQUENCE [LARGE SCALE GENOMIC DNA]</scope>
    <source>
        <strain evidence="2 3">S-58</strain>
    </source>
</reference>
<evidence type="ECO:0000313" key="2">
    <source>
        <dbReference type="EMBL" id="MDZ5663358.1"/>
    </source>
</evidence>
<comment type="caution">
    <text evidence="2">The sequence shown here is derived from an EMBL/GenBank/DDBJ whole genome shotgun (WGS) entry which is preliminary data.</text>
</comment>
<keyword evidence="1" id="KW-1133">Transmembrane helix</keyword>
<sequence length="147" mass="14591">MRRAGVVLAAVLAAVVVNLAAYALGRLAGGDFTFTREGEAMTVDAVTVAGFSAVPLGLGLTVVALLVGRVPRIATVASVVAAALAVATIGLMTLPVDLDAVSTVALAACHLTLVPISLLAIRRLNAAAASEAHSRPAASAGTGRPAW</sequence>
<proteinExistence type="predicted"/>
<gene>
    <name evidence="2" type="ORF">SFC79_16410</name>
</gene>
<protein>
    <submittedName>
        <fullName evidence="2">DUF6069 family protein</fullName>
    </submittedName>
</protein>
<feature type="transmembrane region" description="Helical" evidence="1">
    <location>
        <begin position="74"/>
        <end position="94"/>
    </location>
</feature>